<dbReference type="EMBL" id="KB320633">
    <property type="protein sequence ID" value="ELW66982.1"/>
    <property type="molecule type" value="Genomic_DNA"/>
</dbReference>
<organism evidence="2 3">
    <name type="scientific">Tupaia chinensis</name>
    <name type="common">Chinese tree shrew</name>
    <name type="synonym">Tupaia belangeri chinensis</name>
    <dbReference type="NCBI Taxonomy" id="246437"/>
    <lineage>
        <taxon>Eukaryota</taxon>
        <taxon>Metazoa</taxon>
        <taxon>Chordata</taxon>
        <taxon>Craniata</taxon>
        <taxon>Vertebrata</taxon>
        <taxon>Euteleostomi</taxon>
        <taxon>Mammalia</taxon>
        <taxon>Eutheria</taxon>
        <taxon>Euarchontoglires</taxon>
        <taxon>Scandentia</taxon>
        <taxon>Tupaiidae</taxon>
        <taxon>Tupaia</taxon>
    </lineage>
</organism>
<feature type="region of interest" description="Disordered" evidence="1">
    <location>
        <begin position="150"/>
        <end position="179"/>
    </location>
</feature>
<gene>
    <name evidence="2" type="ORF">TREES_T100020468</name>
</gene>
<evidence type="ECO:0000313" key="3">
    <source>
        <dbReference type="Proteomes" id="UP000011518"/>
    </source>
</evidence>
<reference evidence="3" key="2">
    <citation type="journal article" date="2013" name="Nat. Commun.">
        <title>Genome of the Chinese tree shrew.</title>
        <authorList>
            <person name="Fan Y."/>
            <person name="Huang Z.Y."/>
            <person name="Cao C.C."/>
            <person name="Chen C.S."/>
            <person name="Chen Y.X."/>
            <person name="Fan D.D."/>
            <person name="He J."/>
            <person name="Hou H.L."/>
            <person name="Hu L."/>
            <person name="Hu X.T."/>
            <person name="Jiang X.T."/>
            <person name="Lai R."/>
            <person name="Lang Y.S."/>
            <person name="Liang B."/>
            <person name="Liao S.G."/>
            <person name="Mu D."/>
            <person name="Ma Y.Y."/>
            <person name="Niu Y.Y."/>
            <person name="Sun X.Q."/>
            <person name="Xia J.Q."/>
            <person name="Xiao J."/>
            <person name="Xiong Z.Q."/>
            <person name="Xu L."/>
            <person name="Yang L."/>
            <person name="Zhang Y."/>
            <person name="Zhao W."/>
            <person name="Zhao X.D."/>
            <person name="Zheng Y.T."/>
            <person name="Zhou J.M."/>
            <person name="Zhu Y.B."/>
            <person name="Zhang G.J."/>
            <person name="Wang J."/>
            <person name="Yao Y.G."/>
        </authorList>
    </citation>
    <scope>NUCLEOTIDE SEQUENCE [LARGE SCALE GENOMIC DNA]</scope>
</reference>
<evidence type="ECO:0000313" key="2">
    <source>
        <dbReference type="EMBL" id="ELW66982.1"/>
    </source>
</evidence>
<dbReference type="Proteomes" id="UP000011518">
    <property type="component" value="Unassembled WGS sequence"/>
</dbReference>
<evidence type="ECO:0000256" key="1">
    <source>
        <dbReference type="SAM" id="MobiDB-lite"/>
    </source>
</evidence>
<protein>
    <submittedName>
        <fullName evidence="2">Uncharacterized protein</fullName>
    </submittedName>
</protein>
<keyword evidence="3" id="KW-1185">Reference proteome</keyword>
<sequence length="203" mass="21513">MYSWGVCAPASRMGLGHAIVLSPASPPRRGWDMDLHPSMLLPPIWSGLDTHLHPSVLLPTLAGLDTHLHPACSSPPSGLDTHLYPSVLLPIRSGLDTHLHPSVFPNCQARIRTRSAVGSGCPHAALVALLGPHARPPSLRFPHFPMSARKDIPGKLGAGGTAGPQRHPPPATLADTDTALSKVLVSRPFRNGPASCQRRSRTG</sequence>
<dbReference type="AlphaFoldDB" id="L9L0V2"/>
<accession>L9L0V2</accession>
<name>L9L0V2_TUPCH</name>
<proteinExistence type="predicted"/>
<dbReference type="InParanoid" id="L9L0V2"/>
<reference evidence="3" key="1">
    <citation type="submission" date="2012-07" db="EMBL/GenBank/DDBJ databases">
        <title>Genome of the Chinese tree shrew, a rising model animal genetically related to primates.</title>
        <authorList>
            <person name="Zhang G."/>
            <person name="Fan Y."/>
            <person name="Yao Y."/>
            <person name="Huang Z."/>
        </authorList>
    </citation>
    <scope>NUCLEOTIDE SEQUENCE [LARGE SCALE GENOMIC DNA]</scope>
</reference>